<dbReference type="AlphaFoldDB" id="A0A9P0QWW2"/>
<dbReference type="OrthoDB" id="8693905at2759"/>
<dbReference type="InterPro" id="IPR008271">
    <property type="entry name" value="Ser/Thr_kinase_AS"/>
</dbReference>
<dbReference type="InterPro" id="IPR017441">
    <property type="entry name" value="Protein_kinase_ATP_BS"/>
</dbReference>
<protein>
    <recommendedName>
        <fullName evidence="1">non-specific serine/threonine protein kinase</fullName>
        <ecNumber evidence="1">2.7.11.1</ecNumber>
    </recommendedName>
</protein>
<dbReference type="SUPFAM" id="SSF56112">
    <property type="entry name" value="Protein kinase-like (PK-like)"/>
    <property type="match status" value="1"/>
</dbReference>
<keyword evidence="8" id="KW-1185">Reference proteome</keyword>
<dbReference type="GO" id="GO:0004674">
    <property type="term" value="F:protein serine/threonine kinase activity"/>
    <property type="evidence" value="ECO:0007669"/>
    <property type="project" value="UniProtKB-EC"/>
</dbReference>
<feature type="region of interest" description="Disordered" evidence="5">
    <location>
        <begin position="141"/>
        <end position="200"/>
    </location>
</feature>
<keyword evidence="3 4" id="KW-0067">ATP-binding</keyword>
<dbReference type="CDD" id="cd06627">
    <property type="entry name" value="STKc_Cdc7_like"/>
    <property type="match status" value="1"/>
</dbReference>
<reference evidence="7" key="1">
    <citation type="submission" date="2022-03" db="EMBL/GenBank/DDBJ databases">
        <authorList>
            <person name="Legras J.-L."/>
            <person name="Devillers H."/>
            <person name="Grondin C."/>
        </authorList>
    </citation>
    <scope>NUCLEOTIDE SEQUENCE</scope>
    <source>
        <strain evidence="7">CLIB 1423</strain>
    </source>
</reference>
<proteinExistence type="predicted"/>
<gene>
    <name evidence="7" type="ORF">CLIB1423_44S00144</name>
</gene>
<evidence type="ECO:0000256" key="5">
    <source>
        <dbReference type="SAM" id="MobiDB-lite"/>
    </source>
</evidence>
<feature type="compositionally biased region" description="Basic and acidic residues" evidence="5">
    <location>
        <begin position="1"/>
        <end position="14"/>
    </location>
</feature>
<dbReference type="SMART" id="SM00220">
    <property type="entry name" value="S_TKc"/>
    <property type="match status" value="1"/>
</dbReference>
<evidence type="ECO:0000256" key="3">
    <source>
        <dbReference type="ARBA" id="ARBA00022840"/>
    </source>
</evidence>
<dbReference type="InterPro" id="IPR000719">
    <property type="entry name" value="Prot_kinase_dom"/>
</dbReference>
<dbReference type="EC" id="2.7.11.1" evidence="1"/>
<comment type="caution">
    <text evidence="7">The sequence shown here is derived from an EMBL/GenBank/DDBJ whole genome shotgun (WGS) entry which is preliminary data.</text>
</comment>
<feature type="region of interest" description="Disordered" evidence="5">
    <location>
        <begin position="1"/>
        <end position="23"/>
    </location>
</feature>
<feature type="compositionally biased region" description="Polar residues" evidence="5">
    <location>
        <begin position="497"/>
        <end position="517"/>
    </location>
</feature>
<evidence type="ECO:0000256" key="4">
    <source>
        <dbReference type="PROSITE-ProRule" id="PRU10141"/>
    </source>
</evidence>
<dbReference type="Proteomes" id="UP000837801">
    <property type="component" value="Unassembled WGS sequence"/>
</dbReference>
<dbReference type="InterPro" id="IPR011989">
    <property type="entry name" value="ARM-like"/>
</dbReference>
<evidence type="ECO:0000259" key="6">
    <source>
        <dbReference type="PROSITE" id="PS50011"/>
    </source>
</evidence>
<feature type="domain" description="Protein kinase" evidence="6">
    <location>
        <begin position="225"/>
        <end position="475"/>
    </location>
</feature>
<dbReference type="InterPro" id="IPR011009">
    <property type="entry name" value="Kinase-like_dom_sf"/>
</dbReference>
<evidence type="ECO:0000313" key="7">
    <source>
        <dbReference type="EMBL" id="CAH2356034.1"/>
    </source>
</evidence>
<keyword evidence="2 4" id="KW-0547">Nucleotide-binding</keyword>
<evidence type="ECO:0000256" key="1">
    <source>
        <dbReference type="ARBA" id="ARBA00012513"/>
    </source>
</evidence>
<feature type="region of interest" description="Disordered" evidence="5">
    <location>
        <begin position="67"/>
        <end position="102"/>
    </location>
</feature>
<sequence>MVSHDSLLEKYKESTDEDDMSDVEVSKLSYSRFSQLASSSEGGSSSVGVIWNEQNAAAPIKSFRGVQHNHDSIRTSSSSSSISNGLGNSQNKFKSSNSTSFSPFTKKIQSKVRNIEYYGSKTAPKPSMFSISEDVIRKNDNNESPFIDNPNKLDRNKSLSYGKTRHSSSDRQKANQKPTSASSKINNVGSTPAKTRSTSVKISLTPAQRFEKRPGTRSSNVLENFQFGTMVGKGAFASVYKGINLRTKQVVAIKQILLEPDQNVAELMGEIDLLKILKHPNIVKYHGFVKTSTSLNVFLEFCSGGSLRQLYKRLGHGLPEQQIIQYAKAVLQGLEYLHDQGVVHRDVKAANVLIIEETNDIKLADFGVATKVTNQYESVVGTPNWMAPETVLGGEGICTASDIWSFGATIIELFTTHPPYHELNPMATLHAIGTDDHPPLPKNISQLAQSFLLECFQKQPNLRKSARLLLKHKWIQGENKSSSDRLSPPRIGKKNDTTSLGSYSEPSLHKSITSYSENGEENWEEGFDMKGTLLQIPKTFQNENQNSKSRTFQATQLSKSDLLSKFSDKQEEEDVEDVSEAVENGISNGHALITPNFDDEVDPFLELDINSFDTNELENQSKMDYLLNKFSKRVELCHKDNEDVHFTSLTKISGKMLHLVKKYPISHDVLVREHGILTILELLENAHEYPSHQKLWFYCLSILNYLFQANVIQFENFCILGGIPMVTNFKNNITFSKEVRLQVVSFIQLFNSSDKALSMFISSGGLRILSKFVEEDFDSNPEFSSVSIHLMHKILSKDLTRSKSDLCRILSKYGVGFWLAVVLNRLTKSQKHSDTVLELIDNIVQIFKYFGQSEAKVRINIANTDLFKLLIRLFDKLPTFDHQLTILKFIKSMSCISEILRPLYNADILEFLVGLLGQYEPSKNSHYKEVINIVCPILYNCCYLNHTKEAEIVKLGVIPYLKTFSKINLPFRQFVLPLLCEFVYCDSHVRMQLLKHDVLSIYFNLIIDPYWQSNALDSILSWYNQMDKLPTKQAFILEAPSHIDCFVSGFLLPKVSNLESTLDSYLKFLNIGGRVQSLMFKESVIDNIKSKLALYSKNSVISLLLLRILRVFISYGSQDDVSSESRRVFITVIKSGLRETIENLQLRSGSVLIDELTNEIITIIELSEVERGSNSKLLSKVSSMELGKGIVQSIDFEELN</sequence>
<feature type="compositionally biased region" description="Low complexity" evidence="5">
    <location>
        <begin position="74"/>
        <end position="102"/>
    </location>
</feature>
<accession>A0A9P0QWW2</accession>
<dbReference type="InterPro" id="IPR050629">
    <property type="entry name" value="STE20/SPS1-PAK"/>
</dbReference>
<organism evidence="7 8">
    <name type="scientific">[Candida] railenensis</name>
    <dbReference type="NCBI Taxonomy" id="45579"/>
    <lineage>
        <taxon>Eukaryota</taxon>
        <taxon>Fungi</taxon>
        <taxon>Dikarya</taxon>
        <taxon>Ascomycota</taxon>
        <taxon>Saccharomycotina</taxon>
        <taxon>Pichiomycetes</taxon>
        <taxon>Debaryomycetaceae</taxon>
        <taxon>Kurtzmaniella</taxon>
    </lineage>
</organism>
<dbReference type="EMBL" id="CAKXYY010000044">
    <property type="protein sequence ID" value="CAH2356034.1"/>
    <property type="molecule type" value="Genomic_DNA"/>
</dbReference>
<dbReference type="PROSITE" id="PS50011">
    <property type="entry name" value="PROTEIN_KINASE_DOM"/>
    <property type="match status" value="1"/>
</dbReference>
<dbReference type="PANTHER" id="PTHR48012:SF26">
    <property type="entry name" value="SERINE_THREONINE-PROTEIN KINASE DDB_G0283821-RELATED"/>
    <property type="match status" value="1"/>
</dbReference>
<feature type="region of interest" description="Disordered" evidence="5">
    <location>
        <begin position="479"/>
        <end position="521"/>
    </location>
</feature>
<name>A0A9P0QWW2_9ASCO</name>
<dbReference type="Gene3D" id="1.10.510.10">
    <property type="entry name" value="Transferase(Phosphotransferase) domain 1"/>
    <property type="match status" value="1"/>
</dbReference>
<feature type="compositionally biased region" description="Polar residues" evidence="5">
    <location>
        <begin position="175"/>
        <end position="200"/>
    </location>
</feature>
<evidence type="ECO:0000256" key="2">
    <source>
        <dbReference type="ARBA" id="ARBA00022741"/>
    </source>
</evidence>
<dbReference type="PROSITE" id="PS00107">
    <property type="entry name" value="PROTEIN_KINASE_ATP"/>
    <property type="match status" value="1"/>
</dbReference>
<dbReference type="Pfam" id="PF00069">
    <property type="entry name" value="Pkinase"/>
    <property type="match status" value="1"/>
</dbReference>
<dbReference type="InterPro" id="IPR016024">
    <property type="entry name" value="ARM-type_fold"/>
</dbReference>
<evidence type="ECO:0000313" key="8">
    <source>
        <dbReference type="Proteomes" id="UP000837801"/>
    </source>
</evidence>
<dbReference type="GO" id="GO:0005737">
    <property type="term" value="C:cytoplasm"/>
    <property type="evidence" value="ECO:0007669"/>
    <property type="project" value="TreeGrafter"/>
</dbReference>
<dbReference type="PANTHER" id="PTHR48012">
    <property type="entry name" value="STERILE20-LIKE KINASE, ISOFORM B-RELATED"/>
    <property type="match status" value="1"/>
</dbReference>
<feature type="binding site" evidence="4">
    <location>
        <position position="254"/>
    </location>
    <ligand>
        <name>ATP</name>
        <dbReference type="ChEBI" id="CHEBI:30616"/>
    </ligand>
</feature>
<dbReference type="Gene3D" id="1.25.10.10">
    <property type="entry name" value="Leucine-rich Repeat Variant"/>
    <property type="match status" value="1"/>
</dbReference>
<dbReference type="GO" id="GO:0005524">
    <property type="term" value="F:ATP binding"/>
    <property type="evidence" value="ECO:0007669"/>
    <property type="project" value="UniProtKB-UniRule"/>
</dbReference>
<dbReference type="PROSITE" id="PS00108">
    <property type="entry name" value="PROTEIN_KINASE_ST"/>
    <property type="match status" value="1"/>
</dbReference>
<dbReference type="SUPFAM" id="SSF48371">
    <property type="entry name" value="ARM repeat"/>
    <property type="match status" value="1"/>
</dbReference>
<dbReference type="GO" id="GO:0030447">
    <property type="term" value="P:filamentous growth"/>
    <property type="evidence" value="ECO:0007669"/>
    <property type="project" value="UniProtKB-ARBA"/>
</dbReference>